<name>A0A1T5DPU7_9FLAO</name>
<dbReference type="STRING" id="241145.SAMN05660776_2719"/>
<dbReference type="GO" id="GO:0005975">
    <property type="term" value="P:carbohydrate metabolic process"/>
    <property type="evidence" value="ECO:0007669"/>
    <property type="project" value="UniProtKB-ARBA"/>
</dbReference>
<dbReference type="Proteomes" id="UP000190230">
    <property type="component" value="Unassembled WGS sequence"/>
</dbReference>
<proteinExistence type="predicted"/>
<evidence type="ECO:0000259" key="3">
    <source>
        <dbReference type="SMART" id="SM00560"/>
    </source>
</evidence>
<dbReference type="InterPro" id="IPR013320">
    <property type="entry name" value="ConA-like_dom_sf"/>
</dbReference>
<dbReference type="Pfam" id="PF13385">
    <property type="entry name" value="Laminin_G_3"/>
    <property type="match status" value="1"/>
</dbReference>
<dbReference type="RefSeq" id="WP_139374894.1">
    <property type="nucleotide sequence ID" value="NZ_FUYY01000006.1"/>
</dbReference>
<dbReference type="Gene3D" id="2.60.120.200">
    <property type="match status" value="1"/>
</dbReference>
<keyword evidence="5" id="KW-1185">Reference proteome</keyword>
<evidence type="ECO:0000256" key="2">
    <source>
        <dbReference type="ARBA" id="ARBA00023157"/>
    </source>
</evidence>
<feature type="domain" description="LamG-like jellyroll fold" evidence="3">
    <location>
        <begin position="797"/>
        <end position="929"/>
    </location>
</feature>
<keyword evidence="1" id="KW-0732">Signal</keyword>
<organism evidence="4 5">
    <name type="scientific">Salegentibacter holothuriorum</name>
    <dbReference type="NCBI Taxonomy" id="241145"/>
    <lineage>
        <taxon>Bacteria</taxon>
        <taxon>Pseudomonadati</taxon>
        <taxon>Bacteroidota</taxon>
        <taxon>Flavobacteriia</taxon>
        <taxon>Flavobacteriales</taxon>
        <taxon>Flavobacteriaceae</taxon>
        <taxon>Salegentibacter</taxon>
    </lineage>
</organism>
<dbReference type="NCBIfam" id="TIGR04183">
    <property type="entry name" value="Por_Secre_tail"/>
    <property type="match status" value="1"/>
</dbReference>
<dbReference type="GO" id="GO:0004553">
    <property type="term" value="F:hydrolase activity, hydrolyzing O-glycosyl compounds"/>
    <property type="evidence" value="ECO:0007669"/>
    <property type="project" value="UniProtKB-ARBA"/>
</dbReference>
<dbReference type="InterPro" id="IPR026444">
    <property type="entry name" value="Secre_tail"/>
</dbReference>
<gene>
    <name evidence="4" type="ORF">SAMN05660776_2719</name>
</gene>
<dbReference type="InterPro" id="IPR006558">
    <property type="entry name" value="LamG-like"/>
</dbReference>
<dbReference type="EMBL" id="FUYY01000006">
    <property type="protein sequence ID" value="SKB73560.1"/>
    <property type="molecule type" value="Genomic_DNA"/>
</dbReference>
<dbReference type="SMART" id="SM00560">
    <property type="entry name" value="LamGL"/>
    <property type="match status" value="1"/>
</dbReference>
<evidence type="ECO:0000256" key="1">
    <source>
        <dbReference type="ARBA" id="ARBA00022729"/>
    </source>
</evidence>
<sequence length="1647" mass="180813">DNEVPTASNPTPINVQCIADVPDPDKTVVTDEADNCTANPVVNFVSDVSDGNFNPEVIKRTYSVTDDAGNSIEVTQEINIQDTQFPETPVLPDLIAECSLTVVPPTTTDNCDGEITGTTGLTDLTFDIVGEETIYWVFTDASGKSTEAAQKITITDNAPEPDITGTLPPQTFNGCQISNIAEFTRPTATDQCDGLILGTLAEDFLFPYSVIGSNIIEWEFVDSHGNISVKPQEIRLIPENIDGGDLKGYLTNDGANTASEEVDITACASGSNIIQMNLSNERGTIIQWEKYEVGSGFWEVIENSSDSYSVTFDASTSESTLFRVLIQKGTCNEYSNNFYARAIPPDTAPILDVSLFNTCLNETVSLVARNGFTVQEDVLTGKGGNFQSGQFPDKHNPDMWRIDGAAAASYFTANANNGKPTNWAAKGDGKELGSIYYSSGAPKFGIAQGDYSSSWIKKKQPQVYQTGESTLETPIFSLKNIGTASLEFDQAYNLVDSDYATLELSLDGGNTYSITLQSLSGGDTWDYSNPAKATTPPSSSTNYNFENDNSTFDLTPYVGNSEVRIRWTFHGTSDASAWAIDGISIPTEPILDEIEWTDGLGSPDKPVLSNGRLETTYTFTPEAPGYHEYGATILVDGCRAYDPQGTAMANVYVNYSYAGKDIIRDSQECGMNKIQLNAYDNTITANENSDKGAYPTRPTDCKTCDDPGTGEIGKWTYVTSTNSCENGLFSSSNPTKYPDPTNDPNATFTAGAGTYILTWTVNGCSDDLTITITECNQVDFDGIDDYVDFNDGYDLNGAFSFEIWIKPESTTGTQTIFSKRYLNNMATGYDLKLVGDKISFNWNTSGRIVSSYPITSSRWYHIAVTHTGSLYNLYIDGILIKSEGGGSPNINDTKAILGAMHSNLNDAPSNYFNGWMEELRIWNAALTQDQIHLMMNQRIKKANTNEVEGEEIPVIVNNLSWTNLIGYYRMDNTGCGNLIPHEDIGVTGKLKNITSLQDRTAPLPYIAAKAGNWWDTNTWNEPLVWDPPSSAGITGDTIAWNIVRLNNKLVHNPASTNNSKSIDLLALLDEGGTLDMQGANNTSGNGLTITHYFKLDGVLDLNGESQLIQSEGSEVSGSGYLTRDQQGTASSYNYNYWSSPVVSNTGNQSYTIASVMHDGTEEIPKKLDIGPTGHVTYADGGLSVPRKISGRWLYKFRGDANQYSEWEYLGKDGTLLPGEGYTMKGTSGNANIQDLQNYTFKGFPNNGSLTNPLNIVKDQNYLLGNPYPSAIEARQFILDNLDKSVVTGATNTKNIFNGALYFWDHFGGETHILREYVGGYATINLSGAVQSASSVDERINNNNALGTKKPGQFIPVGQGFFVNTVLDPSLADDLTISGGNINFNNGQRAFATEANTNDSQFLKPIDLIKGPETVKTKDSRYKIRLNFTSALGYQRQILVTADANTTNGFDLGYDALLNDNIPEDMFWLIKENKFVIQGVPNFNLDQKLPIGLKIAEEKEFSIEIGELENLPDIIDIYLRDNSDNTYHDLRKADFKSSLPPGEYHDRYEIVFQDLNSTLVDKEPGEGTIDYYYSLDNREFVISNPELHKIEHINIYNIGGQLVDQHFGIPDIKEIHIPQKKSLSSAVYIVKVYTDAGDYAKKIIIRKD</sequence>
<feature type="non-terminal residue" evidence="4">
    <location>
        <position position="1"/>
    </location>
</feature>
<evidence type="ECO:0000313" key="5">
    <source>
        <dbReference type="Proteomes" id="UP000190230"/>
    </source>
</evidence>
<dbReference type="Gene3D" id="2.60.120.260">
    <property type="entry name" value="Galactose-binding domain-like"/>
    <property type="match status" value="1"/>
</dbReference>
<dbReference type="OrthoDB" id="2582440at2"/>
<reference evidence="5" key="1">
    <citation type="submission" date="2017-02" db="EMBL/GenBank/DDBJ databases">
        <authorList>
            <person name="Varghese N."/>
            <person name="Submissions S."/>
        </authorList>
    </citation>
    <scope>NUCLEOTIDE SEQUENCE [LARGE SCALE GENOMIC DNA]</scope>
    <source>
        <strain evidence="5">DSM 23405</strain>
    </source>
</reference>
<dbReference type="SUPFAM" id="SSF49899">
    <property type="entry name" value="Concanavalin A-like lectins/glucanases"/>
    <property type="match status" value="1"/>
</dbReference>
<keyword evidence="2" id="KW-1015">Disulfide bond</keyword>
<evidence type="ECO:0000313" key="4">
    <source>
        <dbReference type="EMBL" id="SKB73560.1"/>
    </source>
</evidence>
<accession>A0A1T5DPU7</accession>
<protein>
    <submittedName>
        <fullName evidence="4">Por secretion system C-terminal sorting domain-containing protein</fullName>
    </submittedName>
</protein>